<protein>
    <submittedName>
        <fullName evidence="2">Uncharacterized protein</fullName>
    </submittedName>
</protein>
<reference evidence="3" key="1">
    <citation type="submission" date="2016-02" db="EMBL/GenBank/DDBJ databases">
        <authorList>
            <person name="Schultz-Johansen M."/>
            <person name="Glaring M.A."/>
            <person name="Bech P.K."/>
            <person name="Stougaard P."/>
        </authorList>
    </citation>
    <scope>NUCLEOTIDE SEQUENCE [LARGE SCALE GENOMIC DNA]</scope>
    <source>
        <strain evidence="3">S66</strain>
    </source>
</reference>
<proteinExistence type="predicted"/>
<keyword evidence="1" id="KW-0812">Transmembrane</keyword>
<keyword evidence="1" id="KW-1133">Transmembrane helix</keyword>
<gene>
    <name evidence="2" type="ORF">AX660_14600</name>
</gene>
<keyword evidence="1" id="KW-0472">Membrane</keyword>
<dbReference type="InterPro" id="IPR053824">
    <property type="entry name" value="DUF7010"/>
</dbReference>
<feature type="transmembrane region" description="Helical" evidence="1">
    <location>
        <begin position="109"/>
        <end position="126"/>
    </location>
</feature>
<dbReference type="Proteomes" id="UP000070299">
    <property type="component" value="Unassembled WGS sequence"/>
</dbReference>
<feature type="transmembrane region" description="Helical" evidence="1">
    <location>
        <begin position="133"/>
        <end position="151"/>
    </location>
</feature>
<feature type="transmembrane region" description="Helical" evidence="1">
    <location>
        <begin position="157"/>
        <end position="176"/>
    </location>
</feature>
<organism evidence="2 3">
    <name type="scientific">Paraglaciecola hydrolytica</name>
    <dbReference type="NCBI Taxonomy" id="1799789"/>
    <lineage>
        <taxon>Bacteria</taxon>
        <taxon>Pseudomonadati</taxon>
        <taxon>Pseudomonadota</taxon>
        <taxon>Gammaproteobacteria</taxon>
        <taxon>Alteromonadales</taxon>
        <taxon>Alteromonadaceae</taxon>
        <taxon>Paraglaciecola</taxon>
    </lineage>
</organism>
<feature type="transmembrane region" description="Helical" evidence="1">
    <location>
        <begin position="20"/>
        <end position="41"/>
    </location>
</feature>
<keyword evidence="3" id="KW-1185">Reference proteome</keyword>
<evidence type="ECO:0000256" key="1">
    <source>
        <dbReference type="SAM" id="Phobius"/>
    </source>
</evidence>
<dbReference type="RefSeq" id="WP_068376703.1">
    <property type="nucleotide sequence ID" value="NZ_LSNE01000005.1"/>
</dbReference>
<dbReference type="OrthoDB" id="7630092at2"/>
<feature type="transmembrane region" description="Helical" evidence="1">
    <location>
        <begin position="47"/>
        <end position="65"/>
    </location>
</feature>
<name>A0A136A2A9_9ALTE</name>
<sequence length="190" mass="21758">MQNTQSSLEQQRELFKQRRFLAMPLAGMLVWAIIGCMAPFVSELVRVYSVWLGCGSIFYLAIGLAKLTGEDFFGKHRAKNTFDRLFLLAVSMCLMMFPIAMIYSTENSSSVPLTVGIIAGLMWMPFSWIIEHWIGYFHAIVRTIGVIIVWLCFPEHRFEAVSLVVVIVYAITLYVMELRFRAQTTINNVK</sequence>
<evidence type="ECO:0000313" key="3">
    <source>
        <dbReference type="Proteomes" id="UP000070299"/>
    </source>
</evidence>
<feature type="transmembrane region" description="Helical" evidence="1">
    <location>
        <begin position="85"/>
        <end position="103"/>
    </location>
</feature>
<dbReference type="AlphaFoldDB" id="A0A136A2A9"/>
<dbReference type="EMBL" id="LSNE01000005">
    <property type="protein sequence ID" value="KXI29365.1"/>
    <property type="molecule type" value="Genomic_DNA"/>
</dbReference>
<comment type="caution">
    <text evidence="2">The sequence shown here is derived from an EMBL/GenBank/DDBJ whole genome shotgun (WGS) entry which is preliminary data.</text>
</comment>
<dbReference type="Pfam" id="PF22765">
    <property type="entry name" value="DUF7010"/>
    <property type="match status" value="1"/>
</dbReference>
<accession>A0A136A2A9</accession>
<evidence type="ECO:0000313" key="2">
    <source>
        <dbReference type="EMBL" id="KXI29365.1"/>
    </source>
</evidence>